<dbReference type="EC" id="2.1.1.37" evidence="8"/>
<evidence type="ECO:0000313" key="10">
    <source>
        <dbReference type="EMBL" id="SQA65089.1"/>
    </source>
</evidence>
<evidence type="ECO:0000256" key="1">
    <source>
        <dbReference type="ARBA" id="ARBA00022603"/>
    </source>
</evidence>
<keyword evidence="4" id="KW-0680">Restriction system</keyword>
<evidence type="ECO:0000256" key="6">
    <source>
        <dbReference type="PROSITE-ProRule" id="PRU01016"/>
    </source>
</evidence>
<dbReference type="PRINTS" id="PR00105">
    <property type="entry name" value="C5METTRFRASE"/>
</dbReference>
<dbReference type="GO" id="GO:0003677">
    <property type="term" value="F:DNA binding"/>
    <property type="evidence" value="ECO:0007669"/>
    <property type="project" value="TreeGrafter"/>
</dbReference>
<comment type="catalytic activity">
    <reaction evidence="5 8">
        <text>a 2'-deoxycytidine in DNA + S-adenosyl-L-methionine = a 5-methyl-2'-deoxycytidine in DNA + S-adenosyl-L-homocysteine + H(+)</text>
        <dbReference type="Rhea" id="RHEA:13681"/>
        <dbReference type="Rhea" id="RHEA-COMP:11369"/>
        <dbReference type="Rhea" id="RHEA-COMP:11370"/>
        <dbReference type="ChEBI" id="CHEBI:15378"/>
        <dbReference type="ChEBI" id="CHEBI:57856"/>
        <dbReference type="ChEBI" id="CHEBI:59789"/>
        <dbReference type="ChEBI" id="CHEBI:85452"/>
        <dbReference type="ChEBI" id="CHEBI:85454"/>
        <dbReference type="EC" id="2.1.1.37"/>
    </reaction>
</comment>
<dbReference type="PANTHER" id="PTHR10629:SF52">
    <property type="entry name" value="DNA (CYTOSINE-5)-METHYLTRANSFERASE 1"/>
    <property type="match status" value="1"/>
</dbReference>
<feature type="domain" description="DNA methylase N-terminal" evidence="9">
    <location>
        <begin position="20"/>
        <end position="76"/>
    </location>
</feature>
<keyword evidence="2 6" id="KW-0808">Transferase</keyword>
<evidence type="ECO:0000256" key="4">
    <source>
        <dbReference type="ARBA" id="ARBA00022747"/>
    </source>
</evidence>
<dbReference type="EMBL" id="UAVL01000020">
    <property type="protein sequence ID" value="SQA65089.1"/>
    <property type="molecule type" value="Genomic_DNA"/>
</dbReference>
<dbReference type="Gene3D" id="3.40.50.150">
    <property type="entry name" value="Vaccinia Virus protein VP39"/>
    <property type="match status" value="1"/>
</dbReference>
<dbReference type="InterPro" id="IPR050390">
    <property type="entry name" value="C5-Methyltransferase"/>
</dbReference>
<evidence type="ECO:0000256" key="5">
    <source>
        <dbReference type="ARBA" id="ARBA00047422"/>
    </source>
</evidence>
<dbReference type="NCBIfam" id="TIGR00675">
    <property type="entry name" value="dcm"/>
    <property type="match status" value="1"/>
</dbReference>
<reference evidence="10 11" key="1">
    <citation type="submission" date="2018-06" db="EMBL/GenBank/DDBJ databases">
        <authorList>
            <consortium name="Pathogen Informatics"/>
            <person name="Doyle S."/>
        </authorList>
    </citation>
    <scope>NUCLEOTIDE SEQUENCE [LARGE SCALE GENOMIC DNA]</scope>
    <source>
        <strain evidence="10 11">NCTC11967</strain>
    </source>
</reference>
<evidence type="ECO:0000256" key="2">
    <source>
        <dbReference type="ARBA" id="ARBA00022679"/>
    </source>
</evidence>
<dbReference type="InterPro" id="IPR001525">
    <property type="entry name" value="C5_MeTfrase"/>
</dbReference>
<dbReference type="SUPFAM" id="SSF53335">
    <property type="entry name" value="S-adenosyl-L-methionine-dependent methyltransferases"/>
    <property type="match status" value="1"/>
</dbReference>
<dbReference type="InterPro" id="IPR018117">
    <property type="entry name" value="C5_DNA_meth_AS"/>
</dbReference>
<evidence type="ECO:0000259" key="9">
    <source>
        <dbReference type="Pfam" id="PF18284"/>
    </source>
</evidence>
<dbReference type="CDD" id="cd00315">
    <property type="entry name" value="Cyt_C5_DNA_methylase"/>
    <property type="match status" value="1"/>
</dbReference>
<dbReference type="GO" id="GO:0032259">
    <property type="term" value="P:methylation"/>
    <property type="evidence" value="ECO:0007669"/>
    <property type="project" value="UniProtKB-KW"/>
</dbReference>
<feature type="active site" evidence="6">
    <location>
        <position position="178"/>
    </location>
</feature>
<dbReference type="InterPro" id="IPR040743">
    <property type="entry name" value="DNA_meth_N"/>
</dbReference>
<comment type="similarity">
    <text evidence="6 7">Belongs to the class I-like SAM-binding methyltransferase superfamily. C5-methyltransferase family.</text>
</comment>
<sequence length="473" mass="53536">MSFKLSPRGATTEPARDANALLIRLLTIYDAKTLVAQLNAQGEQHWSPAILKRVVALAKADKRLSEGEYARLHELLPKPPKHHPHYGFRFIDLFAGIGGIRHGFEAIGGQCVFTSEWNKHAVRTYKANWYCDPHEHQFNTDIRDVTLSHQPEVSDAQAAQHIRETIPEHDVLLAGFPCQPFSLAGVSKKNALGRAHGFACDTQGTLFFDVVRIIDARRPAIFVLENVKNLKSHDKGKTFRIIMETLDRLGYEVADAAEMGADDPKIIDGQHFLPQHRERIVLVGFRRDLNLHEGFSLRDIPALYPERRTTFGELLEPTVDAKFILTPVLWKYLYRYAKKHQAKGNGFGYGLVDPRNPHSVARTLSARYYKDGAEILIDRGWDKALGEQNFDDPTNQQHRPRRLTPRECARLMGFEAPQGYQFRIPVSDTQAYRQFGNSVVVPAFAAVAKLLESRIRQAAALREQEALHGGRSR</sequence>
<evidence type="ECO:0000256" key="3">
    <source>
        <dbReference type="ARBA" id="ARBA00022691"/>
    </source>
</evidence>
<dbReference type="GO" id="GO:0003886">
    <property type="term" value="F:DNA (cytosine-5-)-methyltransferase activity"/>
    <property type="evidence" value="ECO:0007669"/>
    <property type="project" value="UniProtKB-EC"/>
</dbReference>
<dbReference type="GO" id="GO:0009307">
    <property type="term" value="P:DNA restriction-modification system"/>
    <property type="evidence" value="ECO:0007669"/>
    <property type="project" value="UniProtKB-KW"/>
</dbReference>
<organism evidence="10 11">
    <name type="scientific">Yokenella regensburgei</name>
    <dbReference type="NCBI Taxonomy" id="158877"/>
    <lineage>
        <taxon>Bacteria</taxon>
        <taxon>Pseudomonadati</taxon>
        <taxon>Pseudomonadota</taxon>
        <taxon>Gammaproteobacteria</taxon>
        <taxon>Enterobacterales</taxon>
        <taxon>Enterobacteriaceae</taxon>
        <taxon>Yokenella</taxon>
    </lineage>
</organism>
<dbReference type="AlphaFoldDB" id="A0AB38G186"/>
<accession>A0AB38G186</accession>
<evidence type="ECO:0000256" key="7">
    <source>
        <dbReference type="RuleBase" id="RU000416"/>
    </source>
</evidence>
<dbReference type="REBASE" id="421043">
    <property type="entry name" value="M.Yre11967DcmP"/>
</dbReference>
<dbReference type="Pfam" id="PF18284">
    <property type="entry name" value="DNA_meth_N"/>
    <property type="match status" value="1"/>
</dbReference>
<proteinExistence type="inferred from homology"/>
<keyword evidence="1 6" id="KW-0489">Methyltransferase</keyword>
<evidence type="ECO:0000256" key="8">
    <source>
        <dbReference type="RuleBase" id="RU000417"/>
    </source>
</evidence>
<evidence type="ECO:0000313" key="11">
    <source>
        <dbReference type="Proteomes" id="UP000251313"/>
    </source>
</evidence>
<protein>
    <recommendedName>
        <fullName evidence="8">Cytosine-specific methyltransferase</fullName>
        <ecNumber evidence="8">2.1.1.37</ecNumber>
    </recommendedName>
</protein>
<dbReference type="GO" id="GO:0044027">
    <property type="term" value="P:negative regulation of gene expression via chromosomal CpG island methylation"/>
    <property type="evidence" value="ECO:0007669"/>
    <property type="project" value="TreeGrafter"/>
</dbReference>
<dbReference type="Gene3D" id="3.90.120.30">
    <property type="match status" value="1"/>
</dbReference>
<dbReference type="PROSITE" id="PS00094">
    <property type="entry name" value="C5_MTASE_1"/>
    <property type="match status" value="1"/>
</dbReference>
<dbReference type="Proteomes" id="UP000251313">
    <property type="component" value="Unassembled WGS sequence"/>
</dbReference>
<dbReference type="Gene3D" id="1.10.260.140">
    <property type="match status" value="1"/>
</dbReference>
<dbReference type="Pfam" id="PF00145">
    <property type="entry name" value="DNA_methylase"/>
    <property type="match status" value="1"/>
</dbReference>
<dbReference type="PANTHER" id="PTHR10629">
    <property type="entry name" value="CYTOSINE-SPECIFIC METHYLTRANSFERASE"/>
    <property type="match status" value="1"/>
</dbReference>
<comment type="caution">
    <text evidence="10">The sequence shown here is derived from an EMBL/GenBank/DDBJ whole genome shotgun (WGS) entry which is preliminary data.</text>
</comment>
<name>A0AB38G186_9ENTR</name>
<dbReference type="NCBIfam" id="NF007772">
    <property type="entry name" value="PRK10458.1"/>
    <property type="match status" value="1"/>
</dbReference>
<keyword evidence="3 6" id="KW-0949">S-adenosyl-L-methionine</keyword>
<dbReference type="InterPro" id="IPR029063">
    <property type="entry name" value="SAM-dependent_MTases_sf"/>
</dbReference>
<dbReference type="PROSITE" id="PS51679">
    <property type="entry name" value="SAM_MT_C5"/>
    <property type="match status" value="1"/>
</dbReference>
<gene>
    <name evidence="10" type="primary">dcm_1</name>
    <name evidence="10" type="ORF">NCTC11967_04111</name>
</gene>